<reference evidence="2 3" key="1">
    <citation type="submission" date="2010-05" db="EMBL/GenBank/DDBJ databases">
        <title>The Genome Sequence of Thecamonas trahens ATCC 50062.</title>
        <authorList>
            <consortium name="The Broad Institute Genome Sequencing Platform"/>
            <person name="Russ C."/>
            <person name="Cuomo C."/>
            <person name="Shea T."/>
            <person name="Young S.K."/>
            <person name="Zeng Q."/>
            <person name="Koehrsen M."/>
            <person name="Haas B."/>
            <person name="Borodovsky M."/>
            <person name="Guigo R."/>
            <person name="Alvarado L."/>
            <person name="Berlin A."/>
            <person name="Bochicchio J."/>
            <person name="Borenstein D."/>
            <person name="Chapman S."/>
            <person name="Chen Z."/>
            <person name="Freedman E."/>
            <person name="Gellesch M."/>
            <person name="Goldberg J."/>
            <person name="Griggs A."/>
            <person name="Gujja S."/>
            <person name="Heilman E."/>
            <person name="Heiman D."/>
            <person name="Hepburn T."/>
            <person name="Howarth C."/>
            <person name="Jen D."/>
            <person name="Larson L."/>
            <person name="Mehta T."/>
            <person name="Park D."/>
            <person name="Pearson M."/>
            <person name="Roberts A."/>
            <person name="Saif S."/>
            <person name="Shenoy N."/>
            <person name="Sisk P."/>
            <person name="Stolte C."/>
            <person name="Sykes S."/>
            <person name="Thomson T."/>
            <person name="Walk T."/>
            <person name="White J."/>
            <person name="Yandava C."/>
            <person name="Burger G."/>
            <person name="Gray M.W."/>
            <person name="Holland P.W.H."/>
            <person name="King N."/>
            <person name="Lang F.B.F."/>
            <person name="Roger A.J."/>
            <person name="Ruiz-Trillo I."/>
            <person name="Lander E."/>
            <person name="Nusbaum C."/>
        </authorList>
    </citation>
    <scope>NUCLEOTIDE SEQUENCE [LARGE SCALE GENOMIC DNA]</scope>
    <source>
        <strain evidence="2 3">ATCC 50062</strain>
    </source>
</reference>
<dbReference type="PANTHER" id="PTHR14269">
    <property type="entry name" value="CDP-DIACYLGLYCEROL--GLYCEROL-3-PHOSPHATE 3-PHOSPHATIDYLTRANSFERASE-RELATED"/>
    <property type="match status" value="1"/>
</dbReference>
<gene>
    <name evidence="2" type="ORF">AMSG_05446</name>
</gene>
<dbReference type="Pfam" id="PF13344">
    <property type="entry name" value="Hydrolase_6"/>
    <property type="match status" value="1"/>
</dbReference>
<dbReference type="EMBL" id="GL349455">
    <property type="protein sequence ID" value="KNC49439.1"/>
    <property type="molecule type" value="Genomic_DNA"/>
</dbReference>
<dbReference type="NCBIfam" id="TIGR01456">
    <property type="entry name" value="CECR5"/>
    <property type="match status" value="1"/>
</dbReference>
<protein>
    <submittedName>
        <fullName evidence="2">HAD-superfamily subfamily IIA hydrolase</fullName>
    </submittedName>
</protein>
<dbReference type="Proteomes" id="UP000054408">
    <property type="component" value="Unassembled WGS sequence"/>
</dbReference>
<dbReference type="AlphaFoldDB" id="A0A0L0DAQ3"/>
<dbReference type="SUPFAM" id="SSF56784">
    <property type="entry name" value="HAD-like"/>
    <property type="match status" value="1"/>
</dbReference>
<dbReference type="InterPro" id="IPR050324">
    <property type="entry name" value="CDP-alcohol_PTase-I"/>
</dbReference>
<dbReference type="GO" id="GO:0046474">
    <property type="term" value="P:glycerophospholipid biosynthetic process"/>
    <property type="evidence" value="ECO:0007669"/>
    <property type="project" value="TreeGrafter"/>
</dbReference>
<dbReference type="OrthoDB" id="10251048at2759"/>
<feature type="region of interest" description="Disordered" evidence="1">
    <location>
        <begin position="141"/>
        <end position="164"/>
    </location>
</feature>
<dbReference type="GO" id="GO:0016787">
    <property type="term" value="F:hydrolase activity"/>
    <property type="evidence" value="ECO:0007669"/>
    <property type="project" value="UniProtKB-KW"/>
</dbReference>
<dbReference type="InterPro" id="IPR006353">
    <property type="entry name" value="HAD-SF_hydro_IIA_CECR5"/>
</dbReference>
<keyword evidence="3" id="KW-1185">Reference proteome</keyword>
<keyword evidence="2" id="KW-0378">Hydrolase</keyword>
<dbReference type="OMA" id="RDWASDQ"/>
<name>A0A0L0DAQ3_THETB</name>
<evidence type="ECO:0000313" key="2">
    <source>
        <dbReference type="EMBL" id="KNC49439.1"/>
    </source>
</evidence>
<dbReference type="InterPro" id="IPR023214">
    <property type="entry name" value="HAD_sf"/>
</dbReference>
<dbReference type="STRING" id="461836.A0A0L0DAQ3"/>
<proteinExistence type="predicted"/>
<dbReference type="PANTHER" id="PTHR14269:SF4">
    <property type="entry name" value="CAT EYE SYNDROME CRITICAL REGION PROTEIN 5"/>
    <property type="match status" value="1"/>
</dbReference>
<feature type="compositionally biased region" description="Low complexity" evidence="1">
    <location>
        <begin position="143"/>
        <end position="158"/>
    </location>
</feature>
<evidence type="ECO:0000256" key="1">
    <source>
        <dbReference type="SAM" id="MobiDB-lite"/>
    </source>
</evidence>
<evidence type="ECO:0000313" key="3">
    <source>
        <dbReference type="Proteomes" id="UP000054408"/>
    </source>
</evidence>
<dbReference type="Gene3D" id="3.40.50.1000">
    <property type="entry name" value="HAD superfamily/HAD-like"/>
    <property type="match status" value="2"/>
</dbReference>
<dbReference type="eggNOG" id="KOG1618">
    <property type="taxonomic scope" value="Eukaryota"/>
</dbReference>
<sequence length="341" mass="34968">MAGTAQTGVVLDIDGVLLRGGEAVPGAAEALQRLAAASPSLAYVFVTNGGGAPEALKAGVLAKALGVPELTPPDRILLSSSPMASLAPELGSARVLAVGRGPSDFVSGVLANYGFTNVVTAQDLLAECPFLVPQWTSNPSLMAADGAGEDAPGAAAPPTLASPDDPIEPFDAILIIHEPEDWGPVLQLLLDVLLSVDGSPSSRRQFPTTAKQPVPLYVANPDFAYTDAWAHPRLTSGAFLTCLTALYARATGGSQELEATLFGKPEATTYAYAEAMLRKVAGLAPALHIAGANAAGEAWTSILVHTGVFCGAPGENAADHPADHVVPSIVEAVDLILSKRR</sequence>
<dbReference type="RefSeq" id="XP_013757861.1">
    <property type="nucleotide sequence ID" value="XM_013902407.1"/>
</dbReference>
<organism evidence="2 3">
    <name type="scientific">Thecamonas trahens ATCC 50062</name>
    <dbReference type="NCBI Taxonomy" id="461836"/>
    <lineage>
        <taxon>Eukaryota</taxon>
        <taxon>Apusozoa</taxon>
        <taxon>Apusomonadida</taxon>
        <taxon>Apusomonadidae</taxon>
        <taxon>Thecamonas</taxon>
    </lineage>
</organism>
<dbReference type="InterPro" id="IPR006357">
    <property type="entry name" value="HAD-SF_hydro_IIA"/>
</dbReference>
<dbReference type="NCBIfam" id="TIGR01460">
    <property type="entry name" value="HAD-SF-IIA"/>
    <property type="match status" value="1"/>
</dbReference>
<dbReference type="GO" id="GO:0005739">
    <property type="term" value="C:mitochondrion"/>
    <property type="evidence" value="ECO:0007669"/>
    <property type="project" value="TreeGrafter"/>
</dbReference>
<dbReference type="GeneID" id="25564863"/>
<accession>A0A0L0DAQ3</accession>
<dbReference type="InterPro" id="IPR036412">
    <property type="entry name" value="HAD-like_sf"/>
</dbReference>